<dbReference type="SFLD" id="SFLDS00019">
    <property type="entry name" value="Glutathione_Transferase_(cytos"/>
    <property type="match status" value="1"/>
</dbReference>
<dbReference type="PANTHER" id="PTHR42673">
    <property type="entry name" value="MALEYLACETOACETATE ISOMERASE"/>
    <property type="match status" value="1"/>
</dbReference>
<sequence length="223" mass="25765">MSEIVLVIGNKRYSSWSLRGWLALKKSGLKFEEILVPLYREASHAELKIANPLAPPKVPSLKIGDKAIWDTLAICEFAAEQATDVTLWPEDTFTRAHARSVVAEMHSSFVALREFIPMDLLKKIPYQKLPEEVEFDIQRIFEIWRQCREKYADEGPFLFGQFTLADIFFAPVTVRLHSHSVPLDEICKSYFDTLWALPEFQDWRAAAEREEWVIGDANNYEAQ</sequence>
<dbReference type="Proteomes" id="UP001056291">
    <property type="component" value="Chromosome"/>
</dbReference>
<protein>
    <submittedName>
        <fullName evidence="2">Glutathione S-transferase family protein</fullName>
    </submittedName>
</protein>
<gene>
    <name evidence="2" type="ORF">NBZ79_03630</name>
</gene>
<evidence type="ECO:0000313" key="2">
    <source>
        <dbReference type="EMBL" id="USG62063.1"/>
    </source>
</evidence>
<dbReference type="InterPro" id="IPR040079">
    <property type="entry name" value="Glutathione_S-Trfase"/>
</dbReference>
<dbReference type="SUPFAM" id="SSF47616">
    <property type="entry name" value="GST C-terminal domain-like"/>
    <property type="match status" value="1"/>
</dbReference>
<dbReference type="CDD" id="cd03194">
    <property type="entry name" value="GST_C_3"/>
    <property type="match status" value="1"/>
</dbReference>
<accession>A0ABY4W7F4</accession>
<dbReference type="Gene3D" id="3.40.30.10">
    <property type="entry name" value="Glutaredoxin"/>
    <property type="match status" value="1"/>
</dbReference>
<dbReference type="PANTHER" id="PTHR42673:SF4">
    <property type="entry name" value="MALEYLACETOACETATE ISOMERASE"/>
    <property type="match status" value="1"/>
</dbReference>
<dbReference type="EMBL" id="CP098747">
    <property type="protein sequence ID" value="USG62063.1"/>
    <property type="molecule type" value="Genomic_DNA"/>
</dbReference>
<reference evidence="2" key="1">
    <citation type="submission" date="2022-06" db="EMBL/GenBank/DDBJ databases">
        <title>Sneathiella actinostolidae sp. nov., isolated from a sea anemonein the Western Pacific Ocean.</title>
        <authorList>
            <person name="Wei M.J."/>
        </authorList>
    </citation>
    <scope>NUCLEOTIDE SEQUENCE</scope>
    <source>
        <strain evidence="2">PHK-P5</strain>
    </source>
</reference>
<dbReference type="InterPro" id="IPR036282">
    <property type="entry name" value="Glutathione-S-Trfase_C_sf"/>
</dbReference>
<dbReference type="Pfam" id="PF13410">
    <property type="entry name" value="GST_C_2"/>
    <property type="match status" value="1"/>
</dbReference>
<dbReference type="InterPro" id="IPR036249">
    <property type="entry name" value="Thioredoxin-like_sf"/>
</dbReference>
<dbReference type="InterPro" id="IPR004045">
    <property type="entry name" value="Glutathione_S-Trfase_N"/>
</dbReference>
<dbReference type="SUPFAM" id="SSF52833">
    <property type="entry name" value="Thioredoxin-like"/>
    <property type="match status" value="1"/>
</dbReference>
<evidence type="ECO:0000259" key="1">
    <source>
        <dbReference type="PROSITE" id="PS50404"/>
    </source>
</evidence>
<dbReference type="Pfam" id="PF13409">
    <property type="entry name" value="GST_N_2"/>
    <property type="match status" value="1"/>
</dbReference>
<feature type="domain" description="GST N-terminal" evidence="1">
    <location>
        <begin position="4"/>
        <end position="86"/>
    </location>
</feature>
<organism evidence="2 3">
    <name type="scientific">Sneathiella marina</name>
    <dbReference type="NCBI Taxonomy" id="2950108"/>
    <lineage>
        <taxon>Bacteria</taxon>
        <taxon>Pseudomonadati</taxon>
        <taxon>Pseudomonadota</taxon>
        <taxon>Alphaproteobacteria</taxon>
        <taxon>Sneathiellales</taxon>
        <taxon>Sneathiellaceae</taxon>
        <taxon>Sneathiella</taxon>
    </lineage>
</organism>
<dbReference type="PROSITE" id="PS50404">
    <property type="entry name" value="GST_NTER"/>
    <property type="match status" value="1"/>
</dbReference>
<proteinExistence type="predicted"/>
<dbReference type="CDD" id="cd03043">
    <property type="entry name" value="GST_N_1"/>
    <property type="match status" value="1"/>
</dbReference>
<name>A0ABY4W7F4_9PROT</name>
<keyword evidence="3" id="KW-1185">Reference proteome</keyword>
<dbReference type="RefSeq" id="WP_251935616.1">
    <property type="nucleotide sequence ID" value="NZ_CP098747.1"/>
</dbReference>
<dbReference type="Gene3D" id="1.20.1050.10">
    <property type="match status" value="1"/>
</dbReference>
<evidence type="ECO:0000313" key="3">
    <source>
        <dbReference type="Proteomes" id="UP001056291"/>
    </source>
</evidence>